<evidence type="ECO:0000256" key="5">
    <source>
        <dbReference type="ARBA" id="ARBA00022741"/>
    </source>
</evidence>
<evidence type="ECO:0000256" key="7">
    <source>
        <dbReference type="ARBA" id="ARBA00022840"/>
    </source>
</evidence>
<dbReference type="EC" id="2.7.2.3" evidence="3"/>
<comment type="similarity">
    <text evidence="2">Belongs to the phosphoglycerate kinase family.</text>
</comment>
<dbReference type="InterPro" id="IPR036043">
    <property type="entry name" value="Phosphoglycerate_kinase_sf"/>
</dbReference>
<evidence type="ECO:0000256" key="6">
    <source>
        <dbReference type="ARBA" id="ARBA00022777"/>
    </source>
</evidence>
<dbReference type="AlphaFoldDB" id="A0AAD5MQ53"/>
<reference evidence="8" key="1">
    <citation type="submission" date="2021-06" db="EMBL/GenBank/DDBJ databases">
        <title>Parelaphostrongylus tenuis whole genome reference sequence.</title>
        <authorList>
            <person name="Garwood T.J."/>
            <person name="Larsen P.A."/>
            <person name="Fountain-Jones N.M."/>
            <person name="Garbe J.R."/>
            <person name="Macchietto M.G."/>
            <person name="Kania S.A."/>
            <person name="Gerhold R.W."/>
            <person name="Richards J.E."/>
            <person name="Wolf T.M."/>
        </authorList>
    </citation>
    <scope>NUCLEOTIDE SEQUENCE</scope>
    <source>
        <strain evidence="8">MNPRO001-30</strain>
        <tissue evidence="8">Meninges</tissue>
    </source>
</reference>
<comment type="cofactor">
    <cofactor evidence="1">
        <name>Mg(2+)</name>
        <dbReference type="ChEBI" id="CHEBI:18420"/>
    </cofactor>
</comment>
<proteinExistence type="inferred from homology"/>
<protein>
    <recommendedName>
        <fullName evidence="3">phosphoglycerate kinase</fullName>
        <ecNumber evidence="3">2.7.2.3</ecNumber>
    </recommendedName>
</protein>
<keyword evidence="7" id="KW-0067">ATP-binding</keyword>
<name>A0AAD5MQ53_PARTN</name>
<dbReference type="EMBL" id="JAHQIW010001201">
    <property type="protein sequence ID" value="KAJ1351709.1"/>
    <property type="molecule type" value="Genomic_DNA"/>
</dbReference>
<dbReference type="InterPro" id="IPR015824">
    <property type="entry name" value="Phosphoglycerate_kinase_N"/>
</dbReference>
<dbReference type="Gene3D" id="3.40.50.1260">
    <property type="entry name" value="Phosphoglycerate kinase, N-terminal domain"/>
    <property type="match status" value="1"/>
</dbReference>
<sequence>MTFSYLIIKILLQYCLDNSAKSVVLMSYFGRPDGKKNMKYTLAPIAVSSRNFSTRT</sequence>
<dbReference type="GO" id="GO:0006096">
    <property type="term" value="P:glycolytic process"/>
    <property type="evidence" value="ECO:0007669"/>
    <property type="project" value="InterPro"/>
</dbReference>
<keyword evidence="9" id="KW-1185">Reference proteome</keyword>
<keyword evidence="5" id="KW-0547">Nucleotide-binding</keyword>
<organism evidence="8 9">
    <name type="scientific">Parelaphostrongylus tenuis</name>
    <name type="common">Meningeal worm</name>
    <dbReference type="NCBI Taxonomy" id="148309"/>
    <lineage>
        <taxon>Eukaryota</taxon>
        <taxon>Metazoa</taxon>
        <taxon>Ecdysozoa</taxon>
        <taxon>Nematoda</taxon>
        <taxon>Chromadorea</taxon>
        <taxon>Rhabditida</taxon>
        <taxon>Rhabditina</taxon>
        <taxon>Rhabditomorpha</taxon>
        <taxon>Strongyloidea</taxon>
        <taxon>Metastrongylidae</taxon>
        <taxon>Parelaphostrongylus</taxon>
    </lineage>
</organism>
<evidence type="ECO:0000256" key="3">
    <source>
        <dbReference type="ARBA" id="ARBA00013061"/>
    </source>
</evidence>
<dbReference type="GO" id="GO:0004618">
    <property type="term" value="F:phosphoglycerate kinase activity"/>
    <property type="evidence" value="ECO:0007669"/>
    <property type="project" value="UniProtKB-EC"/>
</dbReference>
<keyword evidence="4" id="KW-0808">Transferase</keyword>
<evidence type="ECO:0000256" key="1">
    <source>
        <dbReference type="ARBA" id="ARBA00001946"/>
    </source>
</evidence>
<dbReference type="SUPFAM" id="SSF53748">
    <property type="entry name" value="Phosphoglycerate kinase"/>
    <property type="match status" value="1"/>
</dbReference>
<accession>A0AAD5MQ53</accession>
<dbReference type="Proteomes" id="UP001196413">
    <property type="component" value="Unassembled WGS sequence"/>
</dbReference>
<evidence type="ECO:0000256" key="2">
    <source>
        <dbReference type="ARBA" id="ARBA00008982"/>
    </source>
</evidence>
<evidence type="ECO:0000313" key="8">
    <source>
        <dbReference type="EMBL" id="KAJ1351709.1"/>
    </source>
</evidence>
<keyword evidence="6" id="KW-0418">Kinase</keyword>
<comment type="caution">
    <text evidence="8">The sequence shown here is derived from an EMBL/GenBank/DDBJ whole genome shotgun (WGS) entry which is preliminary data.</text>
</comment>
<dbReference type="GO" id="GO:0005524">
    <property type="term" value="F:ATP binding"/>
    <property type="evidence" value="ECO:0007669"/>
    <property type="project" value="UniProtKB-KW"/>
</dbReference>
<gene>
    <name evidence="8" type="ORF">KIN20_007829</name>
</gene>
<evidence type="ECO:0000256" key="4">
    <source>
        <dbReference type="ARBA" id="ARBA00022679"/>
    </source>
</evidence>
<evidence type="ECO:0000313" key="9">
    <source>
        <dbReference type="Proteomes" id="UP001196413"/>
    </source>
</evidence>